<keyword evidence="5 15" id="KW-0732">Signal</keyword>
<comment type="function">
    <text evidence="12">Converts sphingomyelin to ceramide.</text>
</comment>
<evidence type="ECO:0000256" key="12">
    <source>
        <dbReference type="PIRNR" id="PIRNR000948"/>
    </source>
</evidence>
<evidence type="ECO:0000256" key="5">
    <source>
        <dbReference type="ARBA" id="ARBA00022729"/>
    </source>
</evidence>
<feature type="disulfide bond" evidence="14">
    <location>
        <begin position="382"/>
        <end position="430"/>
    </location>
</feature>
<evidence type="ECO:0000256" key="9">
    <source>
        <dbReference type="ARBA" id="ARBA00023180"/>
    </source>
</evidence>
<evidence type="ECO:0000259" key="16">
    <source>
        <dbReference type="PROSITE" id="PS50015"/>
    </source>
</evidence>
<evidence type="ECO:0000256" key="10">
    <source>
        <dbReference type="ARBA" id="ARBA00023295"/>
    </source>
</evidence>
<keyword evidence="9" id="KW-0325">Glycoprotein</keyword>
<keyword evidence="6 12" id="KW-0378">Hydrolase</keyword>
<proteinExistence type="inferred from homology"/>
<evidence type="ECO:0000256" key="15">
    <source>
        <dbReference type="SAM" id="SignalP"/>
    </source>
</evidence>
<evidence type="ECO:0000256" key="4">
    <source>
        <dbReference type="ARBA" id="ARBA00022723"/>
    </source>
</evidence>
<feature type="binding site" evidence="13">
    <location>
        <position position="270"/>
    </location>
    <ligand>
        <name>Zn(2+)</name>
        <dbReference type="ChEBI" id="CHEBI:29105"/>
        <label>1</label>
    </ligand>
</feature>
<feature type="binding site" evidence="13">
    <location>
        <position position="458"/>
    </location>
    <ligand>
        <name>Zn(2+)</name>
        <dbReference type="ChEBI" id="CHEBI:29105"/>
        <label>1</label>
    </ligand>
</feature>
<feature type="binding site" evidence="13">
    <location>
        <position position="422"/>
    </location>
    <ligand>
        <name>Zn(2+)</name>
        <dbReference type="ChEBI" id="CHEBI:29105"/>
        <label>2</label>
    </ligand>
</feature>
<evidence type="ECO:0000313" key="17">
    <source>
        <dbReference type="Proteomes" id="UP000829291"/>
    </source>
</evidence>
<dbReference type="CDD" id="cd00842">
    <property type="entry name" value="MPP_ASMase"/>
    <property type="match status" value="1"/>
</dbReference>
<feature type="signal peptide" evidence="15">
    <location>
        <begin position="1"/>
        <end position="21"/>
    </location>
</feature>
<feature type="disulfide bond" evidence="14">
    <location>
        <begin position="212"/>
        <end position="217"/>
    </location>
</feature>
<dbReference type="Gene3D" id="3.60.21.10">
    <property type="match status" value="1"/>
</dbReference>
<gene>
    <name evidence="18" type="primary">LOC107219251</name>
</gene>
<feature type="binding site" evidence="13">
    <location>
        <position position="270"/>
    </location>
    <ligand>
        <name>Zn(2+)</name>
        <dbReference type="ChEBI" id="CHEBI:29105"/>
        <label>2</label>
    </ligand>
</feature>
<reference evidence="18" key="1">
    <citation type="submission" date="2025-08" db="UniProtKB">
        <authorList>
            <consortium name="RefSeq"/>
        </authorList>
    </citation>
    <scope>IDENTIFICATION</scope>
    <source>
        <tissue evidence="18">Thorax and Abdomen</tissue>
    </source>
</reference>
<dbReference type="SMART" id="SM00741">
    <property type="entry name" value="SapB"/>
    <property type="match status" value="1"/>
</dbReference>
<dbReference type="InParanoid" id="A0A6J0BGP1"/>
<dbReference type="RefSeq" id="XP_015512903.1">
    <property type="nucleotide sequence ID" value="XM_015657417.2"/>
</dbReference>
<feature type="binding site" evidence="13">
    <location>
        <position position="199"/>
    </location>
    <ligand>
        <name>Zn(2+)</name>
        <dbReference type="ChEBI" id="CHEBI:29105"/>
        <label>1</label>
    </ligand>
</feature>
<dbReference type="PIRSF" id="PIRSF000948">
    <property type="entry name" value="Sphingomy_PDE"/>
    <property type="match status" value="1"/>
</dbReference>
<keyword evidence="4 13" id="KW-0479">Metal-binding</keyword>
<evidence type="ECO:0000256" key="7">
    <source>
        <dbReference type="ARBA" id="ARBA00022833"/>
    </source>
</evidence>
<evidence type="ECO:0000256" key="13">
    <source>
        <dbReference type="PIRSR" id="PIRSR000948-1"/>
    </source>
</evidence>
<accession>A0A6J0BGP1</accession>
<dbReference type="InterPro" id="IPR004843">
    <property type="entry name" value="Calcineurin-like_PHP"/>
</dbReference>
<feature type="binding site" evidence="13">
    <location>
        <position position="197"/>
    </location>
    <ligand>
        <name>Zn(2+)</name>
        <dbReference type="ChEBI" id="CHEBI:29105"/>
        <label>1</label>
    </ligand>
</feature>
<evidence type="ECO:0000256" key="8">
    <source>
        <dbReference type="ARBA" id="ARBA00023157"/>
    </source>
</evidence>
<keyword evidence="10 12" id="KW-0326">Glycosidase</keyword>
<dbReference type="SUPFAM" id="SSF47862">
    <property type="entry name" value="Saposin"/>
    <property type="match status" value="1"/>
</dbReference>
<evidence type="ECO:0000313" key="18">
    <source>
        <dbReference type="RefSeq" id="XP_015512903.1"/>
    </source>
</evidence>
<dbReference type="GO" id="GO:0046872">
    <property type="term" value="F:metal ion binding"/>
    <property type="evidence" value="ECO:0007669"/>
    <property type="project" value="UniProtKB-KW"/>
</dbReference>
<dbReference type="GeneID" id="107219251"/>
<dbReference type="Proteomes" id="UP000829291">
    <property type="component" value="Chromosome 4"/>
</dbReference>
<dbReference type="InterPro" id="IPR011160">
    <property type="entry name" value="Sphingomy_PDE"/>
</dbReference>
<feature type="disulfide bond" evidence="14">
    <location>
        <begin position="582"/>
        <end position="586"/>
    </location>
</feature>
<feature type="disulfide bond" evidence="14">
    <location>
        <begin position="113"/>
        <end position="124"/>
    </location>
</feature>
<feature type="binding site" evidence="13">
    <location>
        <position position="456"/>
    </location>
    <ligand>
        <name>Zn(2+)</name>
        <dbReference type="ChEBI" id="CHEBI:29105"/>
        <label>2</label>
    </ligand>
</feature>
<evidence type="ECO:0000256" key="11">
    <source>
        <dbReference type="ARBA" id="ARBA00047268"/>
    </source>
</evidence>
<dbReference type="AlphaFoldDB" id="A0A6J0BGP1"/>
<dbReference type="Pfam" id="PF19272">
    <property type="entry name" value="ASMase_C"/>
    <property type="match status" value="1"/>
</dbReference>
<dbReference type="GO" id="GO:0016798">
    <property type="term" value="F:hydrolase activity, acting on glycosyl bonds"/>
    <property type="evidence" value="ECO:0007669"/>
    <property type="project" value="UniProtKB-KW"/>
</dbReference>
<protein>
    <recommendedName>
        <fullName evidence="12">Sphingomyelin phosphodiesterase</fullName>
        <ecNumber evidence="12">3.1.4.12</ecNumber>
    </recommendedName>
</protein>
<dbReference type="EC" id="3.1.4.12" evidence="12"/>
<dbReference type="PANTHER" id="PTHR10340">
    <property type="entry name" value="SPHINGOMYELIN PHOSPHODIESTERASE"/>
    <property type="match status" value="1"/>
</dbReference>
<dbReference type="GO" id="GO:0006685">
    <property type="term" value="P:sphingomyelin catabolic process"/>
    <property type="evidence" value="ECO:0007669"/>
    <property type="project" value="UniProtKB-UniRule"/>
</dbReference>
<evidence type="ECO:0000256" key="2">
    <source>
        <dbReference type="ARBA" id="ARBA00008234"/>
    </source>
</evidence>
<dbReference type="FunCoup" id="A0A6J0BGP1">
    <property type="interactions" value="40"/>
</dbReference>
<evidence type="ECO:0000256" key="1">
    <source>
        <dbReference type="ARBA" id="ARBA00004613"/>
    </source>
</evidence>
<dbReference type="KEGG" id="nlo:107219251"/>
<dbReference type="InterPro" id="IPR045473">
    <property type="entry name" value="ASM_C"/>
</dbReference>
<dbReference type="InterPro" id="IPR041805">
    <property type="entry name" value="ASMase/PPN1_MPP"/>
</dbReference>
<dbReference type="GO" id="GO:0061750">
    <property type="term" value="F:acid sphingomyelin phosphodiesterase activity"/>
    <property type="evidence" value="ECO:0007669"/>
    <property type="project" value="TreeGrafter"/>
</dbReference>
<keyword evidence="17" id="KW-1185">Reference proteome</keyword>
<dbReference type="GO" id="GO:0046513">
    <property type="term" value="P:ceramide biosynthetic process"/>
    <property type="evidence" value="ECO:0007669"/>
    <property type="project" value="TreeGrafter"/>
</dbReference>
<sequence>MKLSWLFVAIATTLFVQNVVSNTISTAEERLVAAITAEVDVLAKTGVVTEELKAYLAELAFPTLTRNTDLTSYIEQRSSLTCTLCTSLVNVIMGYRKIGLAEETIISTITTLCVNLNIEGEDVCRGVIELNAPIAFYIVDHKPNLAAASVCGIVLQSSSCPLTDEEFEWTVEVDDGEPVHISSEETKETFRIVQISDPHYDPVYEAYGNAYCDEPTCCRVGQNDTNTSGAVAGYWGDYNDCDSPWYAITDALDQIKSQEQEIEYVYFTGDIIDHGVWETTREGNIKAINKTFKQLYETFGSVPVYPIFGNHEPNPTNVFAPSDVTDDEYEVSTTWLYELSADIWIQYGWLPESTRSTILEGGYYTLSPKTGFRIIALNNNICYVYNWWLLYEPQDPSGQLKWLADTLLQAEIDGEFVHILAHVPPGTGSCQYTWGREYRKIINRFAHIIPAEFNGHSHNDEIRVIYDLEDTTEAIRVAWNGGSISTYSDVNPNYKVYSVNANNYAIEDVDTWIYNLTLANESPDKNPTWFKSYSFKDQYGLEDLSLSSLNDLVLRMAYNSSIISTYYGHYVKQSDPGLESGCSDSCLTNQLCKIVTAVADDSTQCNYFTSLA</sequence>
<keyword evidence="3" id="KW-0964">Secreted</keyword>
<dbReference type="GO" id="GO:0005615">
    <property type="term" value="C:extracellular space"/>
    <property type="evidence" value="ECO:0007669"/>
    <property type="project" value="TreeGrafter"/>
</dbReference>
<keyword evidence="8 14" id="KW-1015">Disulfide bond</keyword>
<feature type="disulfide bond" evidence="14">
    <location>
        <begin position="218"/>
        <end position="241"/>
    </location>
</feature>
<comment type="catalytic activity">
    <reaction evidence="11">
        <text>a sphingomyelin + H2O = phosphocholine + an N-acylsphing-4-enine + H(+)</text>
        <dbReference type="Rhea" id="RHEA:19253"/>
        <dbReference type="ChEBI" id="CHEBI:15377"/>
        <dbReference type="ChEBI" id="CHEBI:15378"/>
        <dbReference type="ChEBI" id="CHEBI:17636"/>
        <dbReference type="ChEBI" id="CHEBI:52639"/>
        <dbReference type="ChEBI" id="CHEBI:295975"/>
        <dbReference type="EC" id="3.1.4.12"/>
    </reaction>
    <physiologicalReaction direction="left-to-right" evidence="11">
        <dbReference type="Rhea" id="RHEA:19254"/>
    </physiologicalReaction>
</comment>
<dbReference type="InterPro" id="IPR008139">
    <property type="entry name" value="SaposinB_dom"/>
</dbReference>
<dbReference type="GO" id="GO:0005764">
    <property type="term" value="C:lysosome"/>
    <property type="evidence" value="ECO:0007669"/>
    <property type="project" value="TreeGrafter"/>
</dbReference>
<dbReference type="PROSITE" id="PS50015">
    <property type="entry name" value="SAP_B"/>
    <property type="match status" value="1"/>
</dbReference>
<feature type="disulfide bond" evidence="14">
    <location>
        <begin position="82"/>
        <end position="160"/>
    </location>
</feature>
<dbReference type="GO" id="GO:0016020">
    <property type="term" value="C:membrane"/>
    <property type="evidence" value="ECO:0007669"/>
    <property type="project" value="GOC"/>
</dbReference>
<dbReference type="InterPro" id="IPR011001">
    <property type="entry name" value="Saposin-like"/>
</dbReference>
<feature type="binding site" evidence="13">
    <location>
        <position position="310"/>
    </location>
    <ligand>
        <name>Zn(2+)</name>
        <dbReference type="ChEBI" id="CHEBI:29105"/>
        <label>2</label>
    </ligand>
</feature>
<keyword evidence="7 13" id="KW-0862">Zinc</keyword>
<name>A0A6J0BGP1_NEOLC</name>
<dbReference type="SUPFAM" id="SSF56300">
    <property type="entry name" value="Metallo-dependent phosphatases"/>
    <property type="match status" value="1"/>
</dbReference>
<feature type="domain" description="Saposin B-type" evidence="16">
    <location>
        <begin position="78"/>
        <end position="164"/>
    </location>
</feature>
<evidence type="ECO:0000256" key="3">
    <source>
        <dbReference type="ARBA" id="ARBA00022525"/>
    </source>
</evidence>
<dbReference type="OrthoDB" id="282973at2759"/>
<feature type="chain" id="PRO_5026751735" description="Sphingomyelin phosphodiesterase" evidence="15">
    <location>
        <begin position="22"/>
        <end position="612"/>
    </location>
</feature>
<comment type="cofactor">
    <cofactor evidence="13">
        <name>Zn(2+)</name>
        <dbReference type="ChEBI" id="CHEBI:29105"/>
    </cofactor>
    <text evidence="13">Binds 2 Zn(2+) ions per subunit.</text>
</comment>
<comment type="similarity">
    <text evidence="2 12">Belongs to the acid sphingomyelinase family.</text>
</comment>
<dbReference type="Pfam" id="PF00149">
    <property type="entry name" value="Metallophos"/>
    <property type="match status" value="1"/>
</dbReference>
<evidence type="ECO:0000256" key="14">
    <source>
        <dbReference type="PIRSR" id="PIRSR000948-2"/>
    </source>
</evidence>
<evidence type="ECO:0000256" key="6">
    <source>
        <dbReference type="ARBA" id="ARBA00022801"/>
    </source>
</evidence>
<dbReference type="InterPro" id="IPR029052">
    <property type="entry name" value="Metallo-depent_PP-like"/>
</dbReference>
<comment type="subcellular location">
    <subcellularLocation>
        <location evidence="1">Secreted</location>
    </subcellularLocation>
</comment>
<dbReference type="PANTHER" id="PTHR10340:SF29">
    <property type="entry name" value="SPHINGOMYELIN PHOSPHODIESTERASE"/>
    <property type="match status" value="1"/>
</dbReference>
<organism evidence="18">
    <name type="scientific">Neodiprion lecontei</name>
    <name type="common">Redheaded pine sawfly</name>
    <dbReference type="NCBI Taxonomy" id="441921"/>
    <lineage>
        <taxon>Eukaryota</taxon>
        <taxon>Metazoa</taxon>
        <taxon>Ecdysozoa</taxon>
        <taxon>Arthropoda</taxon>
        <taxon>Hexapoda</taxon>
        <taxon>Insecta</taxon>
        <taxon>Pterygota</taxon>
        <taxon>Neoptera</taxon>
        <taxon>Endopterygota</taxon>
        <taxon>Hymenoptera</taxon>
        <taxon>Tenthredinoidea</taxon>
        <taxon>Diprionidae</taxon>
        <taxon>Diprioninae</taxon>
        <taxon>Neodiprion</taxon>
    </lineage>
</organism>